<name>A0A6A4VP59_AMPAM</name>
<evidence type="ECO:0000313" key="13">
    <source>
        <dbReference type="Proteomes" id="UP000440578"/>
    </source>
</evidence>
<dbReference type="SMART" id="SM00409">
    <property type="entry name" value="IG"/>
    <property type="match status" value="2"/>
</dbReference>
<dbReference type="EMBL" id="VIIS01001842">
    <property type="protein sequence ID" value="KAF0292038.1"/>
    <property type="molecule type" value="Genomic_DNA"/>
</dbReference>
<evidence type="ECO:0000259" key="11">
    <source>
        <dbReference type="PROSITE" id="PS50835"/>
    </source>
</evidence>
<dbReference type="PANTHER" id="PTHR32178:SF6">
    <property type="entry name" value="IG-LIKE DOMAIN-CONTAINING PROTEIN"/>
    <property type="match status" value="1"/>
</dbReference>
<keyword evidence="3 9" id="KW-0812">Transmembrane</keyword>
<reference evidence="12 13" key="1">
    <citation type="submission" date="2019-07" db="EMBL/GenBank/DDBJ databases">
        <title>Draft genome assembly of a fouling barnacle, Amphibalanus amphitrite (Darwin, 1854): The first reference genome for Thecostraca.</title>
        <authorList>
            <person name="Kim W."/>
        </authorList>
    </citation>
    <scope>NUCLEOTIDE SEQUENCE [LARGE SCALE GENOMIC DNA]</scope>
    <source>
        <strain evidence="12">SNU_AA5</strain>
        <tissue evidence="12">Soma without cirri and trophi</tissue>
    </source>
</reference>
<accession>A0A6A4VP59</accession>
<dbReference type="OrthoDB" id="9988013at2759"/>
<dbReference type="SUPFAM" id="SSF48726">
    <property type="entry name" value="Immunoglobulin"/>
    <property type="match status" value="2"/>
</dbReference>
<dbReference type="Proteomes" id="UP000440578">
    <property type="component" value="Unassembled WGS sequence"/>
</dbReference>
<evidence type="ECO:0000256" key="4">
    <source>
        <dbReference type="ARBA" id="ARBA00022729"/>
    </source>
</evidence>
<evidence type="ECO:0000256" key="1">
    <source>
        <dbReference type="ARBA" id="ARBA00004479"/>
    </source>
</evidence>
<evidence type="ECO:0000313" key="12">
    <source>
        <dbReference type="EMBL" id="KAF0292038.1"/>
    </source>
</evidence>
<keyword evidence="13" id="KW-1185">Reference proteome</keyword>
<proteinExistence type="inferred from homology"/>
<evidence type="ECO:0000256" key="3">
    <source>
        <dbReference type="ARBA" id="ARBA00022692"/>
    </source>
</evidence>
<dbReference type="AlphaFoldDB" id="A0A6A4VP59"/>
<feature type="compositionally biased region" description="Acidic residues" evidence="8">
    <location>
        <begin position="517"/>
        <end position="554"/>
    </location>
</feature>
<dbReference type="InterPro" id="IPR039311">
    <property type="entry name" value="FAM187A/B"/>
</dbReference>
<dbReference type="Gene3D" id="2.60.40.10">
    <property type="entry name" value="Immunoglobulins"/>
    <property type="match status" value="2"/>
</dbReference>
<comment type="caution">
    <text evidence="12">The sequence shown here is derived from an EMBL/GenBank/DDBJ whole genome shotgun (WGS) entry which is preliminary data.</text>
</comment>
<evidence type="ECO:0000256" key="8">
    <source>
        <dbReference type="SAM" id="MobiDB-lite"/>
    </source>
</evidence>
<comment type="subcellular location">
    <subcellularLocation>
        <location evidence="1">Membrane</location>
        <topology evidence="1">Single-pass type I membrane protein</topology>
    </subcellularLocation>
</comment>
<dbReference type="PROSITE" id="PS50835">
    <property type="entry name" value="IG_LIKE"/>
    <property type="match status" value="2"/>
</dbReference>
<feature type="chain" id="PRO_5025635848" description="Ig-like domain-containing protein" evidence="10">
    <location>
        <begin position="21"/>
        <end position="554"/>
    </location>
</feature>
<protein>
    <recommendedName>
        <fullName evidence="11">Ig-like domain-containing protein</fullName>
    </recommendedName>
</protein>
<gene>
    <name evidence="12" type="ORF">FJT64_001062</name>
</gene>
<dbReference type="InterPro" id="IPR013783">
    <property type="entry name" value="Ig-like_fold"/>
</dbReference>
<feature type="signal peptide" evidence="10">
    <location>
        <begin position="1"/>
        <end position="20"/>
    </location>
</feature>
<organism evidence="12 13">
    <name type="scientific">Amphibalanus amphitrite</name>
    <name type="common">Striped barnacle</name>
    <name type="synonym">Balanus amphitrite</name>
    <dbReference type="NCBI Taxonomy" id="1232801"/>
    <lineage>
        <taxon>Eukaryota</taxon>
        <taxon>Metazoa</taxon>
        <taxon>Ecdysozoa</taxon>
        <taxon>Arthropoda</taxon>
        <taxon>Crustacea</taxon>
        <taxon>Multicrustacea</taxon>
        <taxon>Cirripedia</taxon>
        <taxon>Thoracica</taxon>
        <taxon>Thoracicalcarea</taxon>
        <taxon>Balanomorpha</taxon>
        <taxon>Balanoidea</taxon>
        <taxon>Balanidae</taxon>
        <taxon>Amphibalaninae</taxon>
        <taxon>Amphibalanus</taxon>
    </lineage>
</organism>
<keyword evidence="5 9" id="KW-1133">Transmembrane helix</keyword>
<evidence type="ECO:0000256" key="10">
    <source>
        <dbReference type="SAM" id="SignalP"/>
    </source>
</evidence>
<evidence type="ECO:0000256" key="7">
    <source>
        <dbReference type="ARBA" id="ARBA00023180"/>
    </source>
</evidence>
<evidence type="ECO:0000256" key="9">
    <source>
        <dbReference type="SAM" id="Phobius"/>
    </source>
</evidence>
<comment type="similarity">
    <text evidence="2">Belongs to the FAM187 family.</text>
</comment>
<evidence type="ECO:0000256" key="6">
    <source>
        <dbReference type="ARBA" id="ARBA00023136"/>
    </source>
</evidence>
<evidence type="ECO:0000256" key="2">
    <source>
        <dbReference type="ARBA" id="ARBA00008727"/>
    </source>
</evidence>
<feature type="region of interest" description="Disordered" evidence="8">
    <location>
        <begin position="513"/>
        <end position="554"/>
    </location>
</feature>
<evidence type="ECO:0000256" key="5">
    <source>
        <dbReference type="ARBA" id="ARBA00022989"/>
    </source>
</evidence>
<dbReference type="InterPro" id="IPR007110">
    <property type="entry name" value="Ig-like_dom"/>
</dbReference>
<feature type="transmembrane region" description="Helical" evidence="9">
    <location>
        <begin position="428"/>
        <end position="448"/>
    </location>
</feature>
<dbReference type="InterPro" id="IPR003599">
    <property type="entry name" value="Ig_sub"/>
</dbReference>
<keyword evidence="4 10" id="KW-0732">Signal</keyword>
<sequence>MNMRFTQLLLLLTLIPFCWGRKSGRKLDSISCADRNRLIGIAERDRVVTVERLPGSRVSLTCHHCDERDDHSSKRWYFTTDLWAVDVPGKPVELDAGDSARITVGPDHTLVIKELDVNDTGMYYCFDRYHTDGQHKYIYTVDMLFPQRTPPVEGSTERDLDKYKEKYINETTTKKLKTYFRFEDIQLYLSWAPWSTCHGCKGQPGQMWRMGTLRQRNVDFEQDDLKNTRGRTSVSYKTGLAARSMHVFLHEKQLSLVLRELPDYLQRRNCSNPRRCKSKKSAADSLRERSFLAALGPAPRKRFQAAVFEQDPAILECPWPPEKTIRKKLKKMVADTAIGSMLGVRMERPRDRDITWFYYNRVINKSSVFADSGHRMRVSRDGRLMIASVRRDDRGRYSCAEEGVEIAVIQLTIKPTYSLAQSRTSLRVLAIGFIFDLCLFTFFLVVLYRQRRVQRLLAGARWRHEQRQERRRERGRKKRFLLQQRKQLEADRSQLISAGVSADEVLNLLEDTLLKDDGEEADVEEGEEGEEVEEDEDEGEDEDFEDEDDGENIV</sequence>
<feature type="domain" description="Ig-like" evidence="11">
    <location>
        <begin position="55"/>
        <end position="125"/>
    </location>
</feature>
<feature type="domain" description="Ig-like" evidence="11">
    <location>
        <begin position="299"/>
        <end position="399"/>
    </location>
</feature>
<dbReference type="GO" id="GO:0016020">
    <property type="term" value="C:membrane"/>
    <property type="evidence" value="ECO:0007669"/>
    <property type="project" value="UniProtKB-SubCell"/>
</dbReference>
<keyword evidence="7" id="KW-0325">Glycoprotein</keyword>
<keyword evidence="6 9" id="KW-0472">Membrane</keyword>
<dbReference type="PANTHER" id="PTHR32178">
    <property type="entry name" value="FAM187"/>
    <property type="match status" value="1"/>
</dbReference>
<dbReference type="InterPro" id="IPR036179">
    <property type="entry name" value="Ig-like_dom_sf"/>
</dbReference>